<proteinExistence type="inferred from homology"/>
<dbReference type="PANTHER" id="PTHR37322">
    <property type="match status" value="1"/>
</dbReference>
<dbReference type="InterPro" id="IPR011071">
    <property type="entry name" value="Lyase_8-like_C"/>
</dbReference>
<dbReference type="Proteomes" id="UP001057134">
    <property type="component" value="Chromosome"/>
</dbReference>
<dbReference type="InterPro" id="IPR011013">
    <property type="entry name" value="Gal_mutarotase_sf_dom"/>
</dbReference>
<organism evidence="6 7">
    <name type="scientific">Paenibacillus konkukensis</name>
    <dbReference type="NCBI Taxonomy" id="2020716"/>
    <lineage>
        <taxon>Bacteria</taxon>
        <taxon>Bacillati</taxon>
        <taxon>Bacillota</taxon>
        <taxon>Bacilli</taxon>
        <taxon>Bacillales</taxon>
        <taxon>Paenibacillaceae</taxon>
        <taxon>Paenibacillus</taxon>
    </lineage>
</organism>
<dbReference type="InterPro" id="IPR024200">
    <property type="entry name" value="Chondroitinase_ABC_I"/>
</dbReference>
<dbReference type="EMBL" id="CP027059">
    <property type="protein sequence ID" value="UQZ84194.1"/>
    <property type="molecule type" value="Genomic_DNA"/>
</dbReference>
<dbReference type="SUPFAM" id="SSF49785">
    <property type="entry name" value="Galactose-binding domain-like"/>
    <property type="match status" value="1"/>
</dbReference>
<comment type="similarity">
    <text evidence="1">Belongs to the polysaccharide lyase 8 family.</text>
</comment>
<dbReference type="PIRSF" id="PIRSF034515">
    <property type="entry name" value="Chondroitinase"/>
    <property type="match status" value="1"/>
</dbReference>
<dbReference type="InterPro" id="IPR015177">
    <property type="entry name" value="Lyase_catalyt"/>
</dbReference>
<dbReference type="Pfam" id="PF09093">
    <property type="entry name" value="Lyase_catalyt"/>
    <property type="match status" value="1"/>
</dbReference>
<dbReference type="InterPro" id="IPR003159">
    <property type="entry name" value="Lyase_8_central_dom"/>
</dbReference>
<reference evidence="6" key="1">
    <citation type="submission" date="2018-02" db="EMBL/GenBank/DDBJ databases">
        <authorList>
            <person name="Kim S.-K."/>
            <person name="Jung H.-I."/>
            <person name="Lee S.-W."/>
        </authorList>
    </citation>
    <scope>NUCLEOTIDE SEQUENCE</scope>
    <source>
        <strain evidence="6">SK3146</strain>
    </source>
</reference>
<dbReference type="InterPro" id="IPR015176">
    <property type="entry name" value="Lyase_N"/>
</dbReference>
<dbReference type="Pfam" id="PF09092">
    <property type="entry name" value="Lyase_N"/>
    <property type="match status" value="1"/>
</dbReference>
<dbReference type="Gene3D" id="2.70.98.10">
    <property type="match status" value="1"/>
</dbReference>
<name>A0ABY4RRZ1_9BACL</name>
<dbReference type="EC" id="4.2.2.21" evidence="6"/>
<dbReference type="PANTHER" id="PTHR37322:SF3">
    <property type="entry name" value="CHONDROITIN SULFATE ABC EXOLYASE"/>
    <property type="match status" value="1"/>
</dbReference>
<dbReference type="InterPro" id="IPR014718">
    <property type="entry name" value="GH-type_carb-bd"/>
</dbReference>
<evidence type="ECO:0000259" key="5">
    <source>
        <dbReference type="Pfam" id="PF09093"/>
    </source>
</evidence>
<dbReference type="SUPFAM" id="SSF49863">
    <property type="entry name" value="Hyaluronate lyase-like, C-terminal domain"/>
    <property type="match status" value="1"/>
</dbReference>
<dbReference type="Gene3D" id="2.60.120.430">
    <property type="entry name" value="Galactose-binding lectin"/>
    <property type="match status" value="1"/>
</dbReference>
<feature type="domain" description="Lyase catalytic" evidence="5">
    <location>
        <begin position="197"/>
        <end position="541"/>
    </location>
</feature>
<sequence>MYIYSFEQEVPAGWSSDGQSRLSISGDRYKDGAHSLRWDYKERPRLTVSGPIGFRPFQEGSVSQARDSFAVWIYNPRPLQDKLTFEFGRSGRGQADCRFDFHLDFRGWRTVWAAYERDMDGTPHPDMDTLTIHGPQSAGEGTLYIDQLLLCTPIDPRFHTRDFQAPAVNLRADNAANAHWLSLYAFERLERCLPLPDEVTPEQSAAHLKMNERYEVFFFRKRNVAPDDIERLEHDFAAYGISRRGDAITGRPVELPFFDHFPAADKERLKALANSVQLIEYTKLMRRIADVYRSADREDWKRKLAGMFIDLVDHLEDQGWAYGSSQGTVHHFGYSFREYYPAVFLMREVLKEHGRLELSRRTMYWYSGTGRIHTPLAEVEGNIDIFNTTLHGMLASLLMLDETPYKVRELSAFRLWLSQSLLPARGLRAAYKIDGSAYHHVNHYPAYAVGGFQGVTPVMYFLGGTPYRVTEEAHKTARRALLAMRLYSNKYEWLVSLSARHPTGKWALDPEPFAYMALAGTPDGTRDIDEEVAAAYLRLAAPASGESSDTVRRLMAAGIRPEADPSGHWAMNYAALALHRRDSWLAGVRGHSRYLWANETYVSANLYGRYISHGHLQIMSQGDPVTNEASGYSHDGWDWNRWPGTTTVHKPIAELRSDVRNVDTFSGFEEMLISDESYAGGLHLEGRNGMFAMKLHEHPKYEGTHRARKSYFFFDNRIVCLGSDIENAESRYATETTLFQNHLAGGNEAIRLNGEPPVDEFPYSRKMELDNPASILDNKGNGYYIPRGQRLSVSKATQHSKHQSTDADTEGNFAAAWLDHGTAPDGEGYEYAILVGVGAEQLVRFCEAMRSPDEAAYRVLNKDRLAHIVEDRASRTTAYAFFEANESVDIGHVAAVDTPSMVMIREEPESGGLIVSAVDPDLRLYEGVEEDQYDEHGNRIEVSLYSRRWVHAESKEHTLRLTLKGRWSRKASDAGDAVRIVSHADDRTVVEWTCKDAMPMECRLEKSL</sequence>
<feature type="domain" description="Lyase N-terminal" evidence="4">
    <location>
        <begin position="3"/>
        <end position="166"/>
    </location>
</feature>
<accession>A0ABY4RRZ1</accession>
<dbReference type="RefSeq" id="WP_249866128.1">
    <property type="nucleotide sequence ID" value="NZ_CP027059.1"/>
</dbReference>
<keyword evidence="2 6" id="KW-0456">Lyase</keyword>
<evidence type="ECO:0000259" key="3">
    <source>
        <dbReference type="Pfam" id="PF02278"/>
    </source>
</evidence>
<dbReference type="InterPro" id="IPR008929">
    <property type="entry name" value="Chondroitin_lyas"/>
</dbReference>
<evidence type="ECO:0000313" key="7">
    <source>
        <dbReference type="Proteomes" id="UP001057134"/>
    </source>
</evidence>
<gene>
    <name evidence="6" type="primary">chonabc</name>
    <name evidence="6" type="ORF">SK3146_03427</name>
</gene>
<evidence type="ECO:0000259" key="4">
    <source>
        <dbReference type="Pfam" id="PF09092"/>
    </source>
</evidence>
<evidence type="ECO:0000313" key="6">
    <source>
        <dbReference type="EMBL" id="UQZ84194.1"/>
    </source>
</evidence>
<feature type="domain" description="Polysaccharide lyase family 8 central" evidence="3">
    <location>
        <begin position="569"/>
        <end position="837"/>
    </location>
</feature>
<protein>
    <submittedName>
        <fullName evidence="6">Chondroitin sulfate ABC exolyase</fullName>
        <ecNumber evidence="6">4.2.2.21</ecNumber>
    </submittedName>
</protein>
<dbReference type="InterPro" id="IPR008979">
    <property type="entry name" value="Galactose-bd-like_sf"/>
</dbReference>
<reference evidence="6" key="2">
    <citation type="journal article" date="2021" name="J Anim Sci Technol">
        <title>Complete genome sequence of Paenibacillus konkukensis sp. nov. SK3146 as a potential probiotic strain.</title>
        <authorList>
            <person name="Jung H.I."/>
            <person name="Park S."/>
            <person name="Niu K.M."/>
            <person name="Lee S.W."/>
            <person name="Kothari D."/>
            <person name="Yi K.J."/>
            <person name="Kim S.K."/>
        </authorList>
    </citation>
    <scope>NUCLEOTIDE SEQUENCE</scope>
    <source>
        <strain evidence="6">SK3146</strain>
    </source>
</reference>
<evidence type="ECO:0000256" key="2">
    <source>
        <dbReference type="ARBA" id="ARBA00023239"/>
    </source>
</evidence>
<keyword evidence="7" id="KW-1185">Reference proteome</keyword>
<dbReference type="SUPFAM" id="SSF48230">
    <property type="entry name" value="Chondroitin AC/alginate lyase"/>
    <property type="match status" value="1"/>
</dbReference>
<dbReference type="InterPro" id="IPR039174">
    <property type="entry name" value="Chondroitin_ABC_lyase"/>
</dbReference>
<evidence type="ECO:0000256" key="1">
    <source>
        <dbReference type="ARBA" id="ARBA00006699"/>
    </source>
</evidence>
<dbReference type="Gene3D" id="1.50.10.100">
    <property type="entry name" value="Chondroitin AC/alginate lyase"/>
    <property type="match status" value="1"/>
</dbReference>
<dbReference type="Gene3D" id="2.60.220.10">
    <property type="entry name" value="Polysaccharide lyase family 8-like, C-terminal"/>
    <property type="match status" value="1"/>
</dbReference>
<dbReference type="Pfam" id="PF02278">
    <property type="entry name" value="Lyase_8"/>
    <property type="match status" value="1"/>
</dbReference>
<dbReference type="GO" id="GO:0034001">
    <property type="term" value="F:chondroitin-sulfate-ABC exolyase activity"/>
    <property type="evidence" value="ECO:0007669"/>
    <property type="project" value="UniProtKB-EC"/>
</dbReference>
<dbReference type="SUPFAM" id="SSF74650">
    <property type="entry name" value="Galactose mutarotase-like"/>
    <property type="match status" value="1"/>
</dbReference>